<keyword evidence="1" id="KW-0489">Methyltransferase</keyword>
<dbReference type="Proteomes" id="UP001211907">
    <property type="component" value="Unassembled WGS sequence"/>
</dbReference>
<dbReference type="GO" id="GO:0008168">
    <property type="term" value="F:methyltransferase activity"/>
    <property type="evidence" value="ECO:0007669"/>
    <property type="project" value="UniProtKB-KW"/>
</dbReference>
<dbReference type="SUPFAM" id="SSF53335">
    <property type="entry name" value="S-adenosyl-L-methionine-dependent methyltransferases"/>
    <property type="match status" value="1"/>
</dbReference>
<keyword evidence="1" id="KW-0808">Transferase</keyword>
<keyword evidence="2" id="KW-1185">Reference proteome</keyword>
<organism evidence="1 2">
    <name type="scientific">Physocladia obscura</name>
    <dbReference type="NCBI Taxonomy" id="109957"/>
    <lineage>
        <taxon>Eukaryota</taxon>
        <taxon>Fungi</taxon>
        <taxon>Fungi incertae sedis</taxon>
        <taxon>Chytridiomycota</taxon>
        <taxon>Chytridiomycota incertae sedis</taxon>
        <taxon>Chytridiomycetes</taxon>
        <taxon>Chytridiales</taxon>
        <taxon>Chytriomycetaceae</taxon>
        <taxon>Physocladia</taxon>
    </lineage>
</organism>
<proteinExistence type="predicted"/>
<dbReference type="Gene3D" id="3.40.50.150">
    <property type="entry name" value="Vaccinia Virus protein VP39"/>
    <property type="match status" value="1"/>
</dbReference>
<dbReference type="InterPro" id="IPR029063">
    <property type="entry name" value="SAM-dependent_MTases_sf"/>
</dbReference>
<dbReference type="AlphaFoldDB" id="A0AAD5T3Z5"/>
<protein>
    <submittedName>
        <fullName evidence="1">Methyltransferase-like protein 7B</fullName>
    </submittedName>
</protein>
<reference evidence="1" key="1">
    <citation type="submission" date="2020-05" db="EMBL/GenBank/DDBJ databases">
        <title>Phylogenomic resolution of chytrid fungi.</title>
        <authorList>
            <person name="Stajich J.E."/>
            <person name="Amses K."/>
            <person name="Simmons R."/>
            <person name="Seto K."/>
            <person name="Myers J."/>
            <person name="Bonds A."/>
            <person name="Quandt C.A."/>
            <person name="Barry K."/>
            <person name="Liu P."/>
            <person name="Grigoriev I."/>
            <person name="Longcore J.E."/>
            <person name="James T.Y."/>
        </authorList>
    </citation>
    <scope>NUCLEOTIDE SEQUENCE</scope>
    <source>
        <strain evidence="1">JEL0513</strain>
    </source>
</reference>
<name>A0AAD5T3Z5_9FUNG</name>
<dbReference type="GO" id="GO:0032259">
    <property type="term" value="P:methylation"/>
    <property type="evidence" value="ECO:0007669"/>
    <property type="project" value="UniProtKB-KW"/>
</dbReference>
<evidence type="ECO:0000313" key="1">
    <source>
        <dbReference type="EMBL" id="KAJ3129302.1"/>
    </source>
</evidence>
<gene>
    <name evidence="1" type="primary">METTL7B</name>
    <name evidence="1" type="ORF">HK100_008702</name>
</gene>
<accession>A0AAD5T3Z5</accession>
<sequence length="135" mass="14827">MLQRAFDAFKLLKADPATSLPPTTFSILDISSADPLPQNLLNSFDSVLDTFGLCSVRDPTQSVINMRNLCKPGGKIVLLEHGRSAFPLQFIADMLNSALDKTAQNHAEKWGCCVAVSTRFSETRRLDSGVDDRVQ</sequence>
<dbReference type="Pfam" id="PF01209">
    <property type="entry name" value="Ubie_methyltran"/>
    <property type="match status" value="1"/>
</dbReference>
<comment type="caution">
    <text evidence="1">The sequence shown here is derived from an EMBL/GenBank/DDBJ whole genome shotgun (WGS) entry which is preliminary data.</text>
</comment>
<dbReference type="EMBL" id="JADGJH010000428">
    <property type="protein sequence ID" value="KAJ3129302.1"/>
    <property type="molecule type" value="Genomic_DNA"/>
</dbReference>
<evidence type="ECO:0000313" key="2">
    <source>
        <dbReference type="Proteomes" id="UP001211907"/>
    </source>
</evidence>